<accession>A0A078I5Z2</accession>
<name>A0A078I5Z2_BRANA</name>
<feature type="compositionally biased region" description="Basic and acidic residues" evidence="1">
    <location>
        <begin position="32"/>
        <end position="41"/>
    </location>
</feature>
<evidence type="ECO:0000313" key="2">
    <source>
        <dbReference type="EMBL" id="CDY46290.1"/>
    </source>
</evidence>
<dbReference type="Gramene" id="CDY46290">
    <property type="protein sequence ID" value="CDY46290"/>
    <property type="gene ID" value="GSBRNA2T00083667001"/>
</dbReference>
<protein>
    <submittedName>
        <fullName evidence="2">BnaC05g21660D protein</fullName>
    </submittedName>
</protein>
<keyword evidence="3" id="KW-1185">Reference proteome</keyword>
<dbReference type="Proteomes" id="UP000028999">
    <property type="component" value="Unassembled WGS sequence"/>
</dbReference>
<dbReference type="PaxDb" id="3708-A0A078I5Z2"/>
<proteinExistence type="predicted"/>
<dbReference type="AlphaFoldDB" id="A0A078I5Z2"/>
<evidence type="ECO:0000256" key="1">
    <source>
        <dbReference type="SAM" id="MobiDB-lite"/>
    </source>
</evidence>
<organism evidence="2 3">
    <name type="scientific">Brassica napus</name>
    <name type="common">Rape</name>
    <dbReference type="NCBI Taxonomy" id="3708"/>
    <lineage>
        <taxon>Eukaryota</taxon>
        <taxon>Viridiplantae</taxon>
        <taxon>Streptophyta</taxon>
        <taxon>Embryophyta</taxon>
        <taxon>Tracheophyta</taxon>
        <taxon>Spermatophyta</taxon>
        <taxon>Magnoliopsida</taxon>
        <taxon>eudicotyledons</taxon>
        <taxon>Gunneridae</taxon>
        <taxon>Pentapetalae</taxon>
        <taxon>rosids</taxon>
        <taxon>malvids</taxon>
        <taxon>Brassicales</taxon>
        <taxon>Brassicaceae</taxon>
        <taxon>Brassiceae</taxon>
        <taxon>Brassica</taxon>
    </lineage>
</organism>
<feature type="region of interest" description="Disordered" evidence="1">
    <location>
        <begin position="32"/>
        <end position="57"/>
    </location>
</feature>
<dbReference type="EMBL" id="LK032659">
    <property type="protein sequence ID" value="CDY46290.1"/>
    <property type="molecule type" value="Genomic_DNA"/>
</dbReference>
<sequence length="89" mass="9780">MEVGKEAVRGRREEAGKGTVLGGDREALVVGEKEARREGRGLRNGTDNVRRKKREEQKHNSDYNFCNVVGSAVCFSAFAESFGCANMVT</sequence>
<reference evidence="2 3" key="1">
    <citation type="journal article" date="2014" name="Science">
        <title>Plant genetics. Early allopolyploid evolution in the post-Neolithic Brassica napus oilseed genome.</title>
        <authorList>
            <person name="Chalhoub B."/>
            <person name="Denoeud F."/>
            <person name="Liu S."/>
            <person name="Parkin I.A."/>
            <person name="Tang H."/>
            <person name="Wang X."/>
            <person name="Chiquet J."/>
            <person name="Belcram H."/>
            <person name="Tong C."/>
            <person name="Samans B."/>
            <person name="Correa M."/>
            <person name="Da Silva C."/>
            <person name="Just J."/>
            <person name="Falentin C."/>
            <person name="Koh C.S."/>
            <person name="Le Clainche I."/>
            <person name="Bernard M."/>
            <person name="Bento P."/>
            <person name="Noel B."/>
            <person name="Labadie K."/>
            <person name="Alberti A."/>
            <person name="Charles M."/>
            <person name="Arnaud D."/>
            <person name="Guo H."/>
            <person name="Daviaud C."/>
            <person name="Alamery S."/>
            <person name="Jabbari K."/>
            <person name="Zhao M."/>
            <person name="Edger P.P."/>
            <person name="Chelaifa H."/>
            <person name="Tack D."/>
            <person name="Lassalle G."/>
            <person name="Mestiri I."/>
            <person name="Schnel N."/>
            <person name="Le Paslier M.C."/>
            <person name="Fan G."/>
            <person name="Renault V."/>
            <person name="Bayer P.E."/>
            <person name="Golicz A.A."/>
            <person name="Manoli S."/>
            <person name="Lee T.H."/>
            <person name="Thi V.H."/>
            <person name="Chalabi S."/>
            <person name="Hu Q."/>
            <person name="Fan C."/>
            <person name="Tollenaere R."/>
            <person name="Lu Y."/>
            <person name="Battail C."/>
            <person name="Shen J."/>
            <person name="Sidebottom C.H."/>
            <person name="Wang X."/>
            <person name="Canaguier A."/>
            <person name="Chauveau A."/>
            <person name="Berard A."/>
            <person name="Deniot G."/>
            <person name="Guan M."/>
            <person name="Liu Z."/>
            <person name="Sun F."/>
            <person name="Lim Y.P."/>
            <person name="Lyons E."/>
            <person name="Town C.D."/>
            <person name="Bancroft I."/>
            <person name="Wang X."/>
            <person name="Meng J."/>
            <person name="Ma J."/>
            <person name="Pires J.C."/>
            <person name="King G.J."/>
            <person name="Brunel D."/>
            <person name="Delourme R."/>
            <person name="Renard M."/>
            <person name="Aury J.M."/>
            <person name="Adams K.L."/>
            <person name="Batley J."/>
            <person name="Snowdon R.J."/>
            <person name="Tost J."/>
            <person name="Edwards D."/>
            <person name="Zhou Y."/>
            <person name="Hua W."/>
            <person name="Sharpe A.G."/>
            <person name="Paterson A.H."/>
            <person name="Guan C."/>
            <person name="Wincker P."/>
        </authorList>
    </citation>
    <scope>NUCLEOTIDE SEQUENCE [LARGE SCALE GENOMIC DNA]</scope>
    <source>
        <strain evidence="3">cv. Darmor-bzh</strain>
    </source>
</reference>
<evidence type="ECO:0000313" key="3">
    <source>
        <dbReference type="Proteomes" id="UP000028999"/>
    </source>
</evidence>
<gene>
    <name evidence="2" type="primary">BnaC05g21660D</name>
    <name evidence="2" type="ORF">GSBRNA2T00083667001</name>
</gene>